<gene>
    <name evidence="6" type="ORF">O0235_02235</name>
</gene>
<protein>
    <submittedName>
        <fullName evidence="6">ATP-binding cassette domain-containing protein</fullName>
    </submittedName>
</protein>
<evidence type="ECO:0000256" key="2">
    <source>
        <dbReference type="ARBA" id="ARBA00022741"/>
    </source>
</evidence>
<name>A0ABY7M7A2_9CHLR</name>
<evidence type="ECO:0000259" key="5">
    <source>
        <dbReference type="Pfam" id="PF00005"/>
    </source>
</evidence>
<keyword evidence="2" id="KW-0547">Nucleotide-binding</keyword>
<sequence length="87" mass="9089">MNSAIEAREIRRSYGDRAALDGFTLEVPAGSVFGVLGPNGSGKSTFLALVAAAERPPAGTLTILGEAPHPRLGRASGPCSRRMPRTR</sequence>
<dbReference type="PANTHER" id="PTHR42939:SF1">
    <property type="entry name" value="ABC TRANSPORTER ATP-BINDING PROTEIN ALBC-RELATED"/>
    <property type="match status" value="1"/>
</dbReference>
<dbReference type="GO" id="GO:0005524">
    <property type="term" value="F:ATP binding"/>
    <property type="evidence" value="ECO:0007669"/>
    <property type="project" value="UniProtKB-KW"/>
</dbReference>
<evidence type="ECO:0000313" key="7">
    <source>
        <dbReference type="Proteomes" id="UP001212803"/>
    </source>
</evidence>
<keyword evidence="7" id="KW-1185">Reference proteome</keyword>
<evidence type="ECO:0000256" key="1">
    <source>
        <dbReference type="ARBA" id="ARBA00022448"/>
    </source>
</evidence>
<keyword evidence="3 6" id="KW-0067">ATP-binding</keyword>
<dbReference type="Gene3D" id="3.40.50.300">
    <property type="entry name" value="P-loop containing nucleotide triphosphate hydrolases"/>
    <property type="match status" value="1"/>
</dbReference>
<dbReference type="InterPro" id="IPR027417">
    <property type="entry name" value="P-loop_NTPase"/>
</dbReference>
<keyword evidence="1" id="KW-0813">Transport</keyword>
<organism evidence="6 7">
    <name type="scientific">Tepidiforma flava</name>
    <dbReference type="NCBI Taxonomy" id="3004094"/>
    <lineage>
        <taxon>Bacteria</taxon>
        <taxon>Bacillati</taxon>
        <taxon>Chloroflexota</taxon>
        <taxon>Tepidiformia</taxon>
        <taxon>Tepidiformales</taxon>
        <taxon>Tepidiformaceae</taxon>
        <taxon>Tepidiforma</taxon>
    </lineage>
</organism>
<dbReference type="InterPro" id="IPR051782">
    <property type="entry name" value="ABC_Transporter_VariousFunc"/>
</dbReference>
<reference evidence="6 7" key="1">
    <citation type="journal article" date="2023" name="ISME J.">
        <title>Thermophilic Dehalococcoidia with unusual traits shed light on an unexpected past.</title>
        <authorList>
            <person name="Palmer M."/>
            <person name="Covington J.K."/>
            <person name="Zhou E.M."/>
            <person name="Thomas S.C."/>
            <person name="Habib N."/>
            <person name="Seymour C.O."/>
            <person name="Lai D."/>
            <person name="Johnston J."/>
            <person name="Hashimi A."/>
            <person name="Jiao J.Y."/>
            <person name="Muok A.R."/>
            <person name="Liu L."/>
            <person name="Xian W.D."/>
            <person name="Zhi X.Y."/>
            <person name="Li M.M."/>
            <person name="Silva L.P."/>
            <person name="Bowen B.P."/>
            <person name="Louie K."/>
            <person name="Briegel A."/>
            <person name="Pett-Ridge J."/>
            <person name="Weber P.K."/>
            <person name="Tocheva E.I."/>
            <person name="Woyke T."/>
            <person name="Northen T.R."/>
            <person name="Mayali X."/>
            <person name="Li W.J."/>
            <person name="Hedlund B.P."/>
        </authorList>
    </citation>
    <scope>NUCLEOTIDE SEQUENCE [LARGE SCALE GENOMIC DNA]</scope>
    <source>
        <strain evidence="6 7">YIM 72310</strain>
    </source>
</reference>
<dbReference type="PANTHER" id="PTHR42939">
    <property type="entry name" value="ABC TRANSPORTER ATP-BINDING PROTEIN ALBC-RELATED"/>
    <property type="match status" value="1"/>
</dbReference>
<evidence type="ECO:0000256" key="4">
    <source>
        <dbReference type="SAM" id="MobiDB-lite"/>
    </source>
</evidence>
<dbReference type="Pfam" id="PF00005">
    <property type="entry name" value="ABC_tran"/>
    <property type="match status" value="1"/>
</dbReference>
<evidence type="ECO:0000313" key="6">
    <source>
        <dbReference type="EMBL" id="WBL36411.1"/>
    </source>
</evidence>
<feature type="region of interest" description="Disordered" evidence="4">
    <location>
        <begin position="61"/>
        <end position="87"/>
    </location>
</feature>
<dbReference type="EMBL" id="CP115149">
    <property type="protein sequence ID" value="WBL36411.1"/>
    <property type="molecule type" value="Genomic_DNA"/>
</dbReference>
<evidence type="ECO:0000256" key="3">
    <source>
        <dbReference type="ARBA" id="ARBA00022840"/>
    </source>
</evidence>
<dbReference type="Proteomes" id="UP001212803">
    <property type="component" value="Chromosome"/>
</dbReference>
<accession>A0ABY7M7A2</accession>
<dbReference type="InterPro" id="IPR003439">
    <property type="entry name" value="ABC_transporter-like_ATP-bd"/>
</dbReference>
<feature type="domain" description="ABC transporter" evidence="5">
    <location>
        <begin position="20"/>
        <end position="70"/>
    </location>
</feature>
<proteinExistence type="predicted"/>
<dbReference type="SUPFAM" id="SSF52540">
    <property type="entry name" value="P-loop containing nucleoside triphosphate hydrolases"/>
    <property type="match status" value="1"/>
</dbReference>